<comment type="similarity">
    <text evidence="8">Belongs to the DNA mismatch repair MutS family. MutS2 subfamily.</text>
</comment>
<dbReference type="OrthoDB" id="9808166at2"/>
<dbReference type="PROSITE" id="PS50828">
    <property type="entry name" value="SMR"/>
    <property type="match status" value="1"/>
</dbReference>
<dbReference type="GO" id="GO:0043023">
    <property type="term" value="F:ribosomal large subunit binding"/>
    <property type="evidence" value="ECO:0007669"/>
    <property type="project" value="UniProtKB-UniRule"/>
</dbReference>
<comment type="subunit">
    <text evidence="8">Homodimer. Binds to stalled ribosomes, contacting rRNA.</text>
</comment>
<keyword evidence="4 8" id="KW-0378">Hydrolase</keyword>
<dbReference type="RefSeq" id="WP_102366370.1">
    <property type="nucleotide sequence ID" value="NZ_CP020991.1"/>
</dbReference>
<evidence type="ECO:0000256" key="8">
    <source>
        <dbReference type="HAMAP-Rule" id="MF_00092"/>
    </source>
</evidence>
<keyword evidence="3 8" id="KW-0547">Nucleotide-binding</keyword>
<comment type="function">
    <text evidence="8">Acts as a ribosome collision sensor, splitting the ribosome into its 2 subunits. Detects stalled/collided 70S ribosomes which it binds and splits by an ATP-hydrolysis driven conformational change. Acts upstream of the ribosome quality control system (RQC), a ribosome-associated complex that mediates the extraction of incompletely synthesized nascent chains from stalled ribosomes and their subsequent degradation. Probably generates substrates for RQC.</text>
</comment>
<keyword evidence="9" id="KW-0175">Coiled coil</keyword>
<reference evidence="11 12" key="1">
    <citation type="submission" date="2017-04" db="EMBL/GenBank/DDBJ databases">
        <title>Monoglobus pectinilyticus 14 draft genome.</title>
        <authorList>
            <person name="Kim C."/>
            <person name="Rosendale D.I."/>
            <person name="Kelly W.J."/>
            <person name="Tannock G.W."/>
            <person name="Patchett M.L."/>
            <person name="Jordens J.Z."/>
        </authorList>
    </citation>
    <scope>NUCLEOTIDE SEQUENCE [LARGE SCALE GENOMIC DNA]</scope>
    <source>
        <strain evidence="11 12">14</strain>
    </source>
</reference>
<dbReference type="Pfam" id="PF20297">
    <property type="entry name" value="MSSS"/>
    <property type="match status" value="1"/>
</dbReference>
<dbReference type="GO" id="GO:0016887">
    <property type="term" value="F:ATP hydrolysis activity"/>
    <property type="evidence" value="ECO:0007669"/>
    <property type="project" value="InterPro"/>
</dbReference>
<dbReference type="GO" id="GO:0004519">
    <property type="term" value="F:endonuclease activity"/>
    <property type="evidence" value="ECO:0007669"/>
    <property type="project" value="UniProtKB-UniRule"/>
</dbReference>
<dbReference type="SUPFAM" id="SSF160443">
    <property type="entry name" value="SMR domain-like"/>
    <property type="match status" value="1"/>
</dbReference>
<dbReference type="GO" id="GO:0140664">
    <property type="term" value="F:ATP-dependent DNA damage sensor activity"/>
    <property type="evidence" value="ECO:0007669"/>
    <property type="project" value="InterPro"/>
</dbReference>
<evidence type="ECO:0000313" key="11">
    <source>
        <dbReference type="EMBL" id="AUO20239.1"/>
    </source>
</evidence>
<dbReference type="InterPro" id="IPR027417">
    <property type="entry name" value="P-loop_NTPase"/>
</dbReference>
<dbReference type="InterPro" id="IPR036187">
    <property type="entry name" value="DNA_mismatch_repair_MutS_sf"/>
</dbReference>
<dbReference type="InterPro" id="IPR046893">
    <property type="entry name" value="MSSS"/>
</dbReference>
<dbReference type="Pfam" id="PF01713">
    <property type="entry name" value="Smr"/>
    <property type="match status" value="1"/>
</dbReference>
<dbReference type="SMART" id="SM00534">
    <property type="entry name" value="MUTSac"/>
    <property type="match status" value="1"/>
</dbReference>
<dbReference type="Proteomes" id="UP000235589">
    <property type="component" value="Chromosome"/>
</dbReference>
<dbReference type="GO" id="GO:0072344">
    <property type="term" value="P:rescue of stalled ribosome"/>
    <property type="evidence" value="ECO:0007669"/>
    <property type="project" value="UniProtKB-UniRule"/>
</dbReference>
<dbReference type="PIRSF" id="PIRSF005814">
    <property type="entry name" value="MutS_YshD"/>
    <property type="match status" value="1"/>
</dbReference>
<dbReference type="Pfam" id="PF00488">
    <property type="entry name" value="MutS_V"/>
    <property type="match status" value="1"/>
</dbReference>
<keyword evidence="6 8" id="KW-0694">RNA-binding</keyword>
<keyword evidence="12" id="KW-1185">Reference proteome</keyword>
<dbReference type="SUPFAM" id="SSF52540">
    <property type="entry name" value="P-loop containing nucleoside triphosphate hydrolases"/>
    <property type="match status" value="1"/>
</dbReference>
<dbReference type="NCBIfam" id="TIGR01069">
    <property type="entry name" value="mutS2"/>
    <property type="match status" value="1"/>
</dbReference>
<accession>A0A2K9P5I7</accession>
<dbReference type="PANTHER" id="PTHR48466">
    <property type="entry name" value="OS10G0509000 PROTEIN-RELATED"/>
    <property type="match status" value="1"/>
</dbReference>
<evidence type="ECO:0000256" key="9">
    <source>
        <dbReference type="SAM" id="Coils"/>
    </source>
</evidence>
<name>A0A2K9P5I7_9FIRM</name>
<evidence type="ECO:0000259" key="10">
    <source>
        <dbReference type="PROSITE" id="PS50828"/>
    </source>
</evidence>
<dbReference type="InterPro" id="IPR007696">
    <property type="entry name" value="DNA_mismatch_repair_MutS_core"/>
</dbReference>
<gene>
    <name evidence="8" type="primary">mutS2</name>
    <name evidence="8" type="synonym">rqcU</name>
    <name evidence="11" type="ORF">B9O19_02097</name>
</gene>
<dbReference type="InterPro" id="IPR002625">
    <property type="entry name" value="Smr_dom"/>
</dbReference>
<evidence type="ECO:0000256" key="5">
    <source>
        <dbReference type="ARBA" id="ARBA00022840"/>
    </source>
</evidence>
<dbReference type="InterPro" id="IPR036063">
    <property type="entry name" value="Smr_dom_sf"/>
</dbReference>
<keyword evidence="5 8" id="KW-0067">ATP-binding</keyword>
<protein>
    <recommendedName>
        <fullName evidence="8">Endonuclease MutS2</fullName>
        <ecNumber evidence="8">3.1.-.-</ecNumber>
    </recommendedName>
    <alternativeName>
        <fullName evidence="8">Ribosome-associated protein quality control-upstream factor</fullName>
        <shortName evidence="8">RQC-upstream factor</shortName>
        <shortName evidence="8">RqcU</shortName>
        <ecNumber evidence="8">3.6.4.-</ecNumber>
    </alternativeName>
</protein>
<dbReference type="HAMAP" id="MF_00092">
    <property type="entry name" value="MutS2"/>
    <property type="match status" value="1"/>
</dbReference>
<evidence type="ECO:0000256" key="3">
    <source>
        <dbReference type="ARBA" id="ARBA00022741"/>
    </source>
</evidence>
<dbReference type="InterPro" id="IPR005747">
    <property type="entry name" value="MutS2"/>
</dbReference>
<dbReference type="GeneID" id="98063469"/>
<dbReference type="EC" id="3.6.4.-" evidence="8"/>
<dbReference type="SMART" id="SM00463">
    <property type="entry name" value="SMR"/>
    <property type="match status" value="1"/>
</dbReference>
<dbReference type="GO" id="GO:0005524">
    <property type="term" value="F:ATP binding"/>
    <property type="evidence" value="ECO:0007669"/>
    <property type="project" value="UniProtKB-UniRule"/>
</dbReference>
<feature type="coiled-coil region" evidence="9">
    <location>
        <begin position="224"/>
        <end position="259"/>
    </location>
</feature>
<dbReference type="GO" id="GO:0045910">
    <property type="term" value="P:negative regulation of DNA recombination"/>
    <property type="evidence" value="ECO:0007669"/>
    <property type="project" value="InterPro"/>
</dbReference>
<dbReference type="CDD" id="cd03280">
    <property type="entry name" value="ABC_MutS2"/>
    <property type="match status" value="1"/>
</dbReference>
<organism evidence="11 12">
    <name type="scientific">Monoglobus pectinilyticus</name>
    <dbReference type="NCBI Taxonomy" id="1981510"/>
    <lineage>
        <taxon>Bacteria</taxon>
        <taxon>Bacillati</taxon>
        <taxon>Bacillota</taxon>
        <taxon>Clostridia</taxon>
        <taxon>Monoglobales</taxon>
        <taxon>Monoglobaceae</taxon>
        <taxon>Monoglobus</taxon>
    </lineage>
</organism>
<keyword evidence="2 8" id="KW-0699">rRNA-binding</keyword>
<keyword evidence="8 11" id="KW-0255">Endonuclease</keyword>
<dbReference type="GO" id="GO:0030983">
    <property type="term" value="F:mismatched DNA binding"/>
    <property type="evidence" value="ECO:0007669"/>
    <property type="project" value="InterPro"/>
</dbReference>
<sequence length="789" mass="87501">MEEKSLSTLEYTKILKSLSECAKNDDAKTMAEELKPSSDFREVERALAETDAAVTMSLKFGSPEILRVEPVDGAIKRLDVGGALSAAELLNVARLLKCIRNLKRYTKEQTGVLEEYFSELVSAKPIEDEINRAIVSEDEIADAASPALANVRRKMKNAGAKIKDSLDSMVRSGHYQKFLMDNIVTMRNNRYVVPVKAEHRSEVPGIVHDMSASGSTVFIEPSSVVNANNELHELEIKEKAEIEKVLYELSNKVAEISEQVKYNYETLILIDFIFAKAKLALDMKAVCPKLNTDGKIKIVKGRHPLIDKSKIVPIDVRLGDDFDVLVVTGPNTGGKTVVLKTIGLFCIMTQAGLHIPANDESEMPVFDDIFADIGDEQSIEQSLSTFSSHMKNIVHIVENAGPNSLVLFDELGAGTDPVEGAALATAIIESIRLIGAKIVATTHYSELKLYALSTDGIENASCEFDVETLSPTYKLLIGVPGKSNAFAISKKLGLPDSIIERSKEKLSDENIKFEDVLGSIEENRVSAQKAREEQERMRREIEQLKDELQREREKIDKKKDKIYDNARAKAEKIIKQAQEDTERMLEEIKQLQKEKRNKEAVRAMEEVRKELKLKEKSNVRPKNRRSGGVKSNVNLNTLKLGSNVLIIDLNDKGTVLSINKDNQTAVIQVGIMKITAKISNLVVLEDEKGSKPESYVAPKRSTGINTAMSGKTEVDLRGMTIGEAELEVDKFLDESVLSGLSEVSLIHGKGTGALRAGIHEYLRHHPHVRKYRLGRFGEGDIGVTIVELK</sequence>
<dbReference type="KEGG" id="mpec:B9O19_02097"/>
<keyword evidence="1 8" id="KW-0540">Nuclease</keyword>
<evidence type="ECO:0000256" key="2">
    <source>
        <dbReference type="ARBA" id="ARBA00022730"/>
    </source>
</evidence>
<dbReference type="Gene3D" id="3.40.50.300">
    <property type="entry name" value="P-loop containing nucleotide triphosphate hydrolases"/>
    <property type="match status" value="1"/>
</dbReference>
<dbReference type="SUPFAM" id="SSF48334">
    <property type="entry name" value="DNA repair protein MutS, domain III"/>
    <property type="match status" value="1"/>
</dbReference>
<dbReference type="InterPro" id="IPR000432">
    <property type="entry name" value="DNA_mismatch_repair_MutS_C"/>
</dbReference>
<dbReference type="PANTHER" id="PTHR48466:SF2">
    <property type="entry name" value="OS10G0509000 PROTEIN"/>
    <property type="match status" value="1"/>
</dbReference>
<evidence type="ECO:0000256" key="4">
    <source>
        <dbReference type="ARBA" id="ARBA00022801"/>
    </source>
</evidence>
<proteinExistence type="inferred from homology"/>
<dbReference type="PROSITE" id="PS00486">
    <property type="entry name" value="DNA_MISMATCH_REPAIR_2"/>
    <property type="match status" value="1"/>
</dbReference>
<comment type="function">
    <text evidence="8">Endonuclease that is involved in the suppression of homologous recombination and thus may have a key role in the control of bacterial genetic diversity.</text>
</comment>
<feature type="coiled-coil region" evidence="9">
    <location>
        <begin position="517"/>
        <end position="617"/>
    </location>
</feature>
<dbReference type="FunFam" id="3.40.50.300:FF:000830">
    <property type="entry name" value="Endonuclease MutS2"/>
    <property type="match status" value="1"/>
</dbReference>
<dbReference type="EMBL" id="CP020991">
    <property type="protein sequence ID" value="AUO20239.1"/>
    <property type="molecule type" value="Genomic_DNA"/>
</dbReference>
<dbReference type="EC" id="3.1.-.-" evidence="8"/>
<dbReference type="Gene3D" id="3.30.1370.110">
    <property type="match status" value="1"/>
</dbReference>
<dbReference type="AlphaFoldDB" id="A0A2K9P5I7"/>
<keyword evidence="7 8" id="KW-0238">DNA-binding</keyword>
<dbReference type="InterPro" id="IPR045076">
    <property type="entry name" value="MutS"/>
</dbReference>
<evidence type="ECO:0000256" key="7">
    <source>
        <dbReference type="ARBA" id="ARBA00023125"/>
    </source>
</evidence>
<dbReference type="SMART" id="SM00533">
    <property type="entry name" value="MUTSd"/>
    <property type="match status" value="1"/>
</dbReference>
<evidence type="ECO:0000313" key="12">
    <source>
        <dbReference type="Proteomes" id="UP000235589"/>
    </source>
</evidence>
<feature type="domain" description="Smr" evidence="10">
    <location>
        <begin position="714"/>
        <end position="789"/>
    </location>
</feature>
<feature type="binding site" evidence="8">
    <location>
        <begin position="329"/>
        <end position="336"/>
    </location>
    <ligand>
        <name>ATP</name>
        <dbReference type="ChEBI" id="CHEBI:30616"/>
    </ligand>
</feature>
<evidence type="ECO:0000256" key="6">
    <source>
        <dbReference type="ARBA" id="ARBA00022884"/>
    </source>
</evidence>
<evidence type="ECO:0000256" key="1">
    <source>
        <dbReference type="ARBA" id="ARBA00022722"/>
    </source>
</evidence>
<dbReference type="GO" id="GO:0006298">
    <property type="term" value="P:mismatch repair"/>
    <property type="evidence" value="ECO:0007669"/>
    <property type="project" value="InterPro"/>
</dbReference>
<dbReference type="GO" id="GO:0019843">
    <property type="term" value="F:rRNA binding"/>
    <property type="evidence" value="ECO:0007669"/>
    <property type="project" value="UniProtKB-UniRule"/>
</dbReference>